<reference evidence="2 3" key="1">
    <citation type="submission" date="2016-08" db="EMBL/GenBank/DDBJ databases">
        <title>A Parts List for Fungal Cellulosomes Revealed by Comparative Genomics.</title>
        <authorList>
            <consortium name="DOE Joint Genome Institute"/>
            <person name="Haitjema C.H."/>
            <person name="Gilmore S.P."/>
            <person name="Henske J.K."/>
            <person name="Solomon K.V."/>
            <person name="De Groot R."/>
            <person name="Kuo A."/>
            <person name="Mondo S.J."/>
            <person name="Salamov A.A."/>
            <person name="Labutti K."/>
            <person name="Zhao Z."/>
            <person name="Chiniquy J."/>
            <person name="Barry K."/>
            <person name="Brewer H.M."/>
            <person name="Purvine S.O."/>
            <person name="Wright A.T."/>
            <person name="Boxma B."/>
            <person name="Van Alen T."/>
            <person name="Hackstein J.H."/>
            <person name="Baker S.E."/>
            <person name="Grigoriev I.V."/>
            <person name="O'Malley M.A."/>
        </authorList>
    </citation>
    <scope>NUCLEOTIDE SEQUENCE [LARGE SCALE GENOMIC DNA]</scope>
    <source>
        <strain evidence="2 3">S4</strain>
    </source>
</reference>
<feature type="domain" description="SH3b" evidence="1">
    <location>
        <begin position="43"/>
        <end position="113"/>
    </location>
</feature>
<dbReference type="InterPro" id="IPR052354">
    <property type="entry name" value="Cell_Wall_Dynamics_Protein"/>
</dbReference>
<dbReference type="Pfam" id="PF13529">
    <property type="entry name" value="Peptidase_C39_2"/>
    <property type="match status" value="1"/>
</dbReference>
<evidence type="ECO:0000313" key="2">
    <source>
        <dbReference type="EMBL" id="ORX77570.1"/>
    </source>
</evidence>
<organism evidence="2 3">
    <name type="scientific">Anaeromyces robustus</name>
    <dbReference type="NCBI Taxonomy" id="1754192"/>
    <lineage>
        <taxon>Eukaryota</taxon>
        <taxon>Fungi</taxon>
        <taxon>Fungi incertae sedis</taxon>
        <taxon>Chytridiomycota</taxon>
        <taxon>Chytridiomycota incertae sedis</taxon>
        <taxon>Neocallimastigomycetes</taxon>
        <taxon>Neocallimastigales</taxon>
        <taxon>Neocallimastigaceae</taxon>
        <taxon>Anaeromyces</taxon>
    </lineage>
</organism>
<evidence type="ECO:0000313" key="3">
    <source>
        <dbReference type="Proteomes" id="UP000193944"/>
    </source>
</evidence>
<dbReference type="InterPro" id="IPR039564">
    <property type="entry name" value="Peptidase_C39-like"/>
</dbReference>
<dbReference type="PANTHER" id="PTHR34408">
    <property type="entry name" value="FAMILY PROTEIN, PUTATIVE-RELATED"/>
    <property type="match status" value="1"/>
</dbReference>
<reference evidence="2 3" key="2">
    <citation type="submission" date="2016-08" db="EMBL/GenBank/DDBJ databases">
        <title>Pervasive Adenine N6-methylation of Active Genes in Fungi.</title>
        <authorList>
            <consortium name="DOE Joint Genome Institute"/>
            <person name="Mondo S.J."/>
            <person name="Dannebaum R.O."/>
            <person name="Kuo R.C."/>
            <person name="Labutti K."/>
            <person name="Haridas S."/>
            <person name="Kuo A."/>
            <person name="Salamov A."/>
            <person name="Ahrendt S.R."/>
            <person name="Lipzen A."/>
            <person name="Sullivan W."/>
            <person name="Andreopoulos W.B."/>
            <person name="Clum A."/>
            <person name="Lindquist E."/>
            <person name="Daum C."/>
            <person name="Ramamoorthy G.K."/>
            <person name="Gryganskyi A."/>
            <person name="Culley D."/>
            <person name="Magnuson J.K."/>
            <person name="James T.Y."/>
            <person name="O'Malley M.A."/>
            <person name="Stajich J.E."/>
            <person name="Spatafora J.W."/>
            <person name="Visel A."/>
            <person name="Grigoriev I.V."/>
        </authorList>
    </citation>
    <scope>NUCLEOTIDE SEQUENCE [LARGE SCALE GENOMIC DNA]</scope>
    <source>
        <strain evidence="2 3">S4</strain>
    </source>
</reference>
<dbReference type="PANTHER" id="PTHR34408:SF1">
    <property type="entry name" value="GLYCOSYL HYDROLASE FAMILY 19 DOMAIN-CONTAINING PROTEIN HI_1415"/>
    <property type="match status" value="1"/>
</dbReference>
<proteinExistence type="predicted"/>
<comment type="caution">
    <text evidence="2">The sequence shown here is derived from an EMBL/GenBank/DDBJ whole genome shotgun (WGS) entry which is preliminary data.</text>
</comment>
<dbReference type="EMBL" id="MCFG01000243">
    <property type="protein sequence ID" value="ORX77570.1"/>
    <property type="molecule type" value="Genomic_DNA"/>
</dbReference>
<keyword evidence="3" id="KW-1185">Reference proteome</keyword>
<name>A0A1Y1WVK7_9FUNG</name>
<protein>
    <recommendedName>
        <fullName evidence="1">SH3b domain-containing protein</fullName>
    </recommendedName>
</protein>
<dbReference type="Gene3D" id="2.30.30.40">
    <property type="entry name" value="SH3 Domains"/>
    <property type="match status" value="2"/>
</dbReference>
<dbReference type="AlphaFoldDB" id="A0A1Y1WVK7"/>
<feature type="non-terminal residue" evidence="2">
    <location>
        <position position="1"/>
    </location>
</feature>
<evidence type="ECO:0000259" key="1">
    <source>
        <dbReference type="PROSITE" id="PS51781"/>
    </source>
</evidence>
<accession>A0A1Y1WVK7</accession>
<dbReference type="Proteomes" id="UP000193944">
    <property type="component" value="Unassembled WGS sequence"/>
</dbReference>
<sequence length="293" mass="32636">SGPSTGSSIVGSLLRNNYIYVESISNGWAKFYRGYCSSTYLIKMGGSVNYRTNADLNFRTGPSTSYGRITTLSTGTSVVYYGRDPWNNGWGVTNYGYCSMDYLVPRGTTTRRVTTTTRRVTSTIRPPTSSSIILNTKEYKQYNYEYVYVGGCNPACTIHRYGCLITSITMVLNQVENRNYTPVDVAKKMSFSYGVGDALSYGSNRLKGTWHSSLQEAMTTILNSLKNGRIAIYGSVSPTYGSHFIAVYGYTGNFKSPLNASDFLIYDPGYSNKFKLSDHTYTHPNNPQTIIYV</sequence>
<dbReference type="PROSITE" id="PS51781">
    <property type="entry name" value="SH3B"/>
    <property type="match status" value="1"/>
</dbReference>
<gene>
    <name evidence="2" type="ORF">BCR32DRAFT_283084</name>
</gene>
<dbReference type="InterPro" id="IPR003646">
    <property type="entry name" value="SH3-like_bac-type"/>
</dbReference>
<dbReference type="OrthoDB" id="2134411at2759"/>